<dbReference type="EMBL" id="JBBNAF010000010">
    <property type="protein sequence ID" value="KAK9106776.1"/>
    <property type="molecule type" value="Genomic_DNA"/>
</dbReference>
<reference evidence="1 2" key="1">
    <citation type="submission" date="2024-01" db="EMBL/GenBank/DDBJ databases">
        <title>Genome assemblies of Stephania.</title>
        <authorList>
            <person name="Yang L."/>
        </authorList>
    </citation>
    <scope>NUCLEOTIDE SEQUENCE [LARGE SCALE GENOMIC DNA]</scope>
    <source>
        <strain evidence="1">YNDBR</strain>
        <tissue evidence="1">Leaf</tissue>
    </source>
</reference>
<dbReference type="Gene3D" id="3.40.30.10">
    <property type="entry name" value="Glutaredoxin"/>
    <property type="match status" value="1"/>
</dbReference>
<sequence length="248" mass="26786">MRLSGLPSPSARDWSLGSPKLVIDAKGTDVDLSTYKGKTLLIISFIFLISNLSGVTNSNNTELAKLYEKYIDQGMMIFSACSSFVDFLAYGLNLYTPDFSILRDGVLINQLKEVAPTIQKSIEKLTEEVNSISSTLPLLAKYNGRSTSPMNAQSSGRMVETNIDDIFDVTAKFSTVQLEKVAASPTLKLPHLFSSSPNSYGKAPQAVVGGGAGDGAGPMVVFFRFRCYGEPIGLSLGWKTKQSGIETD</sequence>
<dbReference type="Proteomes" id="UP001420932">
    <property type="component" value="Unassembled WGS sequence"/>
</dbReference>
<dbReference type="SUPFAM" id="SSF52833">
    <property type="entry name" value="Thioredoxin-like"/>
    <property type="match status" value="1"/>
</dbReference>
<evidence type="ECO:0000313" key="1">
    <source>
        <dbReference type="EMBL" id="KAK9106776.1"/>
    </source>
</evidence>
<dbReference type="PANTHER" id="PTHR16151:SF2">
    <property type="entry name" value="HAUS AUGMIN-LIKE COMPLEX SUBUNIT 6"/>
    <property type="match status" value="1"/>
</dbReference>
<proteinExistence type="predicted"/>
<comment type="caution">
    <text evidence="1">The sequence shown here is derived from an EMBL/GenBank/DDBJ whole genome shotgun (WGS) entry which is preliminary data.</text>
</comment>
<accession>A0AAP0F7P0</accession>
<evidence type="ECO:0000313" key="2">
    <source>
        <dbReference type="Proteomes" id="UP001420932"/>
    </source>
</evidence>
<dbReference type="GO" id="GO:0008017">
    <property type="term" value="F:microtubule binding"/>
    <property type="evidence" value="ECO:0007669"/>
    <property type="project" value="TreeGrafter"/>
</dbReference>
<protein>
    <submittedName>
        <fullName evidence="1">Uncharacterized protein</fullName>
    </submittedName>
</protein>
<dbReference type="GO" id="GO:1990498">
    <property type="term" value="C:mitotic spindle microtubule"/>
    <property type="evidence" value="ECO:0007669"/>
    <property type="project" value="TreeGrafter"/>
</dbReference>
<name>A0AAP0F7P0_9MAGN</name>
<gene>
    <name evidence="1" type="ORF">Syun_022787</name>
</gene>
<organism evidence="1 2">
    <name type="scientific">Stephania yunnanensis</name>
    <dbReference type="NCBI Taxonomy" id="152371"/>
    <lineage>
        <taxon>Eukaryota</taxon>
        <taxon>Viridiplantae</taxon>
        <taxon>Streptophyta</taxon>
        <taxon>Embryophyta</taxon>
        <taxon>Tracheophyta</taxon>
        <taxon>Spermatophyta</taxon>
        <taxon>Magnoliopsida</taxon>
        <taxon>Ranunculales</taxon>
        <taxon>Menispermaceae</taxon>
        <taxon>Menispermoideae</taxon>
        <taxon>Cissampelideae</taxon>
        <taxon>Stephania</taxon>
    </lineage>
</organism>
<dbReference type="GO" id="GO:0051225">
    <property type="term" value="P:spindle assembly"/>
    <property type="evidence" value="ECO:0007669"/>
    <property type="project" value="InterPro"/>
</dbReference>
<keyword evidence="2" id="KW-1185">Reference proteome</keyword>
<dbReference type="InterPro" id="IPR026797">
    <property type="entry name" value="HAUS_6"/>
</dbReference>
<dbReference type="GO" id="GO:0070652">
    <property type="term" value="C:HAUS complex"/>
    <property type="evidence" value="ECO:0007669"/>
    <property type="project" value="InterPro"/>
</dbReference>
<dbReference type="AlphaFoldDB" id="A0AAP0F7P0"/>
<dbReference type="PANTHER" id="PTHR16151">
    <property type="entry name" value="HAUS AUGMIN-LIKE COMPLEX SUBUNIT 6"/>
    <property type="match status" value="1"/>
</dbReference>
<dbReference type="InterPro" id="IPR036249">
    <property type="entry name" value="Thioredoxin-like_sf"/>
</dbReference>